<feature type="signal peptide" evidence="1">
    <location>
        <begin position="1"/>
        <end position="24"/>
    </location>
</feature>
<protein>
    <recommendedName>
        <fullName evidence="4">DUF302 domain-containing protein</fullName>
    </recommendedName>
</protein>
<keyword evidence="3" id="KW-1185">Reference proteome</keyword>
<dbReference type="Pfam" id="PF11684">
    <property type="entry name" value="DUF3280"/>
    <property type="match status" value="1"/>
</dbReference>
<keyword evidence="1" id="KW-0732">Signal</keyword>
<evidence type="ECO:0000313" key="2">
    <source>
        <dbReference type="EMBL" id="SNR94060.1"/>
    </source>
</evidence>
<sequence>MHQLLQSLKALLLLGVLISSAANANPSIIVLAFELNDMTDLPNAPEELQRIALLSTTFKESLKNQGVNVIPVDTKVQAEIEKHSPTYLYDNVGTAIELNKEMGADYLVIGVALKPTYLFVYPRLIIVDINTQTVVMSNSAQLESSWTDERTTIRTAEKLAQVVKQRLDALHAKN</sequence>
<dbReference type="RefSeq" id="WP_089375948.1">
    <property type="nucleotide sequence ID" value="NZ_FZOA01000007.1"/>
</dbReference>
<gene>
    <name evidence="2" type="ORF">SAMN05192560_1869</name>
</gene>
<dbReference type="OrthoDB" id="5567749at2"/>
<proteinExistence type="predicted"/>
<dbReference type="Proteomes" id="UP000198305">
    <property type="component" value="Unassembled WGS sequence"/>
</dbReference>
<dbReference type="AlphaFoldDB" id="A0A239AER9"/>
<accession>A0A239AER9</accession>
<evidence type="ECO:0008006" key="4">
    <source>
        <dbReference type="Google" id="ProtNLM"/>
    </source>
</evidence>
<reference evidence="3" key="1">
    <citation type="submission" date="2017-06" db="EMBL/GenBank/DDBJ databases">
        <authorList>
            <person name="Varghese N."/>
            <person name="Submissions S."/>
        </authorList>
    </citation>
    <scope>NUCLEOTIDE SEQUENCE [LARGE SCALE GENOMIC DNA]</scope>
    <source>
        <strain evidence="3">Ca-68</strain>
    </source>
</reference>
<dbReference type="EMBL" id="FZOA01000007">
    <property type="protein sequence ID" value="SNR94060.1"/>
    <property type="molecule type" value="Genomic_DNA"/>
</dbReference>
<dbReference type="InterPro" id="IPR021698">
    <property type="entry name" value="DUF3280"/>
</dbReference>
<evidence type="ECO:0000256" key="1">
    <source>
        <dbReference type="SAM" id="SignalP"/>
    </source>
</evidence>
<feature type="chain" id="PRO_5013303143" description="DUF302 domain-containing protein" evidence="1">
    <location>
        <begin position="25"/>
        <end position="174"/>
    </location>
</feature>
<evidence type="ECO:0000313" key="3">
    <source>
        <dbReference type="Proteomes" id="UP000198305"/>
    </source>
</evidence>
<name>A0A239AER9_9PROT</name>
<organism evidence="2 3">
    <name type="scientific">Methylobacillus rhizosphaerae</name>
    <dbReference type="NCBI Taxonomy" id="551994"/>
    <lineage>
        <taxon>Bacteria</taxon>
        <taxon>Pseudomonadati</taxon>
        <taxon>Pseudomonadota</taxon>
        <taxon>Betaproteobacteria</taxon>
        <taxon>Nitrosomonadales</taxon>
        <taxon>Methylophilaceae</taxon>
        <taxon>Methylobacillus</taxon>
    </lineage>
</organism>